<dbReference type="SUPFAM" id="SSF103506">
    <property type="entry name" value="Mitochondrial carrier"/>
    <property type="match status" value="1"/>
</dbReference>
<organism evidence="13 14">
    <name type="scientific">Schizosaccharomyces osmophilus</name>
    <dbReference type="NCBI Taxonomy" id="2545709"/>
    <lineage>
        <taxon>Eukaryota</taxon>
        <taxon>Fungi</taxon>
        <taxon>Dikarya</taxon>
        <taxon>Ascomycota</taxon>
        <taxon>Taphrinomycotina</taxon>
        <taxon>Schizosaccharomycetes</taxon>
        <taxon>Schizosaccharomycetales</taxon>
        <taxon>Schizosaccharomycetaceae</taxon>
        <taxon>Schizosaccharomyces</taxon>
    </lineage>
</organism>
<feature type="repeat" description="Solcar" evidence="10">
    <location>
        <begin position="131"/>
        <end position="223"/>
    </location>
</feature>
<comment type="subcellular location">
    <subcellularLocation>
        <location evidence="1">Mitochondrion inner membrane</location>
        <topology evidence="1">Multi-pass membrane protein</topology>
    </subcellularLocation>
</comment>
<dbReference type="Pfam" id="PF00153">
    <property type="entry name" value="Mito_carr"/>
    <property type="match status" value="3"/>
</dbReference>
<dbReference type="EMBL" id="CP115611">
    <property type="protein sequence ID" value="WBW72008.1"/>
    <property type="molecule type" value="Genomic_DNA"/>
</dbReference>
<evidence type="ECO:0000256" key="9">
    <source>
        <dbReference type="ARBA" id="ARBA00023136"/>
    </source>
</evidence>
<keyword evidence="9 10" id="KW-0472">Membrane</keyword>
<evidence type="ECO:0000256" key="11">
    <source>
        <dbReference type="RuleBase" id="RU000488"/>
    </source>
</evidence>
<dbReference type="Proteomes" id="UP001212411">
    <property type="component" value="Chromosome 1"/>
</dbReference>
<name>A0AAE9WC81_9SCHI</name>
<dbReference type="AlphaFoldDB" id="A0AAE9WC81"/>
<dbReference type="PROSITE" id="PS50920">
    <property type="entry name" value="SOLCAR"/>
    <property type="match status" value="3"/>
</dbReference>
<gene>
    <name evidence="13" type="primary">oac1</name>
    <name evidence="13" type="ORF">SOMG_01769</name>
</gene>
<accession>A0AAE9WC81</accession>
<keyword evidence="14" id="KW-1185">Reference proteome</keyword>
<keyword evidence="3 11" id="KW-0813">Transport</keyword>
<dbReference type="KEGG" id="som:SOMG_01769"/>
<feature type="transmembrane region" description="Helical" evidence="12">
    <location>
        <begin position="29"/>
        <end position="49"/>
    </location>
</feature>
<dbReference type="PANTHER" id="PTHR45928:SF1">
    <property type="entry name" value="RE38146P"/>
    <property type="match status" value="1"/>
</dbReference>
<dbReference type="PANTHER" id="PTHR45928">
    <property type="entry name" value="RE38146P"/>
    <property type="match status" value="1"/>
</dbReference>
<evidence type="ECO:0000313" key="13">
    <source>
        <dbReference type="EMBL" id="WBW72008.1"/>
    </source>
</evidence>
<dbReference type="InterPro" id="IPR023395">
    <property type="entry name" value="MCP_dom_sf"/>
</dbReference>
<comment type="similarity">
    <text evidence="2 11">Belongs to the mitochondrial carrier (TC 2.A.29) family.</text>
</comment>
<dbReference type="InterPro" id="IPR051508">
    <property type="entry name" value="Mito_Carrier_Antiporter"/>
</dbReference>
<evidence type="ECO:0000256" key="2">
    <source>
        <dbReference type="ARBA" id="ARBA00006375"/>
    </source>
</evidence>
<dbReference type="GO" id="GO:0005743">
    <property type="term" value="C:mitochondrial inner membrane"/>
    <property type="evidence" value="ECO:0007669"/>
    <property type="project" value="UniProtKB-SubCell"/>
</dbReference>
<keyword evidence="8" id="KW-0496">Mitochondrion</keyword>
<evidence type="ECO:0000313" key="14">
    <source>
        <dbReference type="Proteomes" id="UP001212411"/>
    </source>
</evidence>
<dbReference type="Gene3D" id="1.50.40.10">
    <property type="entry name" value="Mitochondrial carrier domain"/>
    <property type="match status" value="1"/>
</dbReference>
<keyword evidence="4 10" id="KW-0812">Transmembrane</keyword>
<keyword evidence="5" id="KW-0677">Repeat</keyword>
<dbReference type="GeneID" id="80875251"/>
<keyword evidence="6" id="KW-0999">Mitochondrion inner membrane</keyword>
<evidence type="ECO:0000256" key="8">
    <source>
        <dbReference type="ARBA" id="ARBA00023128"/>
    </source>
</evidence>
<proteinExistence type="inferred from homology"/>
<feature type="repeat" description="Solcar" evidence="10">
    <location>
        <begin position="232"/>
        <end position="318"/>
    </location>
</feature>
<evidence type="ECO:0000256" key="1">
    <source>
        <dbReference type="ARBA" id="ARBA00004448"/>
    </source>
</evidence>
<reference evidence="13 14" key="1">
    <citation type="journal article" date="2023" name="G3 (Bethesda)">
        <title>A high-quality reference genome for the fission yeast Schizosaccharomyces osmophilus.</title>
        <authorList>
            <person name="Jia G.S."/>
            <person name="Zhang W.C."/>
            <person name="Liang Y."/>
            <person name="Liu X.H."/>
            <person name="Rhind N."/>
            <person name="Pidoux A."/>
            <person name="Brysch-Herzberg M."/>
            <person name="Du L.L."/>
        </authorList>
    </citation>
    <scope>NUCLEOTIDE SEQUENCE [LARGE SCALE GENOMIC DNA]</scope>
    <source>
        <strain evidence="13 14">CBS 15793</strain>
    </source>
</reference>
<protein>
    <submittedName>
        <fullName evidence="13">Mitochondrial carrier, ocaloacetate family anion</fullName>
    </submittedName>
</protein>
<evidence type="ECO:0000256" key="12">
    <source>
        <dbReference type="SAM" id="Phobius"/>
    </source>
</evidence>
<sequence length="325" mass="35920">MDQKLQSAVSESANVAAKPPVQPKKLGPVLGFVSGGIAACGAVTLTNPFEIIKTRFQLQGQLTKVDTSKKIYKSVPQAFRLIAKHEGIRGLQRGLGTAYIYQLFLNGCRLGFYDPIRSYLNRSFLKDPKGNSVTINVLSGAGSGFFGALFGSPFFLIKTRMQSYSPVFPIGEQYGYKHILDGFKRIVHENGVRGIFAGADAAIIRTVSGSAVQLPIYNWAKRTIEHNNLMKEGTLKHLTASSISGFGVCCCMQVFDTVMTRMYNQKNKELYKNPLDCILKTVRAEGFFALYKGFGAHLARIAPHTIFTLTFAEQTNKLFSRFSKD</sequence>
<evidence type="ECO:0000256" key="5">
    <source>
        <dbReference type="ARBA" id="ARBA00022737"/>
    </source>
</evidence>
<evidence type="ECO:0000256" key="4">
    <source>
        <dbReference type="ARBA" id="ARBA00022692"/>
    </source>
</evidence>
<evidence type="ECO:0000256" key="6">
    <source>
        <dbReference type="ARBA" id="ARBA00022792"/>
    </source>
</evidence>
<keyword evidence="7 12" id="KW-1133">Transmembrane helix</keyword>
<dbReference type="RefSeq" id="XP_056036251.1">
    <property type="nucleotide sequence ID" value="XM_056180562.1"/>
</dbReference>
<feature type="repeat" description="Solcar" evidence="10">
    <location>
        <begin position="26"/>
        <end position="119"/>
    </location>
</feature>
<feature type="transmembrane region" description="Helical" evidence="12">
    <location>
        <begin position="133"/>
        <end position="157"/>
    </location>
</feature>
<evidence type="ECO:0000256" key="7">
    <source>
        <dbReference type="ARBA" id="ARBA00022989"/>
    </source>
</evidence>
<dbReference type="InterPro" id="IPR018108">
    <property type="entry name" value="MCP_transmembrane"/>
</dbReference>
<evidence type="ECO:0000256" key="3">
    <source>
        <dbReference type="ARBA" id="ARBA00022448"/>
    </source>
</evidence>
<evidence type="ECO:0000256" key="10">
    <source>
        <dbReference type="PROSITE-ProRule" id="PRU00282"/>
    </source>
</evidence>